<protein>
    <submittedName>
        <fullName evidence="2">Uncharacterized protein</fullName>
    </submittedName>
</protein>
<evidence type="ECO:0000256" key="1">
    <source>
        <dbReference type="SAM" id="MobiDB-lite"/>
    </source>
</evidence>
<sequence>MNRAKKSYVPVNKWTQSGSTSIPHSFVRGPVIEGSSWENVTVYNYQDEADLSEVDGVLNCTYESGGSTVLNSDNSGIRKRIKNIYAKKVTEPVDERGQPERFCTCVDAMSAKGLWLLGDDSGCLTVYRDGNTIKRVKLPRYTSSVEYDDERMPGPISPPGYIELVKWCCDGLHAIVSTCNRVMLINLDTEEVIYSFETVEKNEEVGSHSSVVEGATFTPLGPVVHADPHPTDPLKALLSFYPPQNGTSNKYYTASPSSLAAHSAPDPHKLVSTAAAIYRHEPTNPDAIVLLSVYTSVDPDSSVNSMNPLQLKGKEFARISFLPSIGASTSTNPTDILQPQAKRSIEKGVLQKRAAKLFLNESKKMIMTTGVGTGIRVYTAEGLKLVGIFGEGIKIEGNIPLEYNQCFFCKAYGKIWAAGLPLWWREQGNLFQKMYLWQVGVEDENAIIEETKSEDFKYKFTTFSERSFDLPNKCGLLQATYDDKSQTILAIGLEGEFWLRGGKISSDWPGPMYPPGYKVVDKNYYYLEQEDELDKVVNEEAEKATTTKKFSSSPSKNRAAASSREEEDVDIFGPVESEDSSNPSSEVRLKFEKEVELKLKLEDLKRVKRGENKNRAFMEYDSISSGDPNWFFDLLPTTSGPKADDKKALSQPPRALASTSNETKETIRAQRNVVATGSGSSFRVSDNALVDCRACLGRLWVHTCGKERGLPVHMQKQRNERDERRQTGIDGRAKLKEKKLIDVEVGGAKFEGGSGKGGDPEAGVKGKAKEKGAMTAEGKPLDEATLNKLKRARENAAKKKGTLGGLKPAARIGVRVKCSEVGDDYFGVALVPMKKRGTIGMEVQWYFENGETRTSSHSCKDLMVCDPDKFPVKKVGAPGGNGEEGGIMGVESAATFSHHSMFFVNTDAKLPLNCTIKPLADEPDVVVIGVMGSNCPLANNEKIREGTQVCYINGIKIVNTAQVAEIKHSAQENKDKSNTIVWTFSNWRIGKEGGEKEGEKEAMGTVGKTEDVVDMEMEVEKKDEGGNAKEGGYVGNGGWGGAIKEEPVSQKRKLLSGVGSPHVHWAEGTAKEDGDSIARLHQKARSLSDQQIAAAQKGGG</sequence>
<reference evidence="2" key="1">
    <citation type="submission" date="2022-07" db="EMBL/GenBank/DDBJ databases">
        <title>Genome analysis of Parmales, a sister group of diatoms, reveals the evolutionary specialization of diatoms from phago-mixotrophs to photoautotrophs.</title>
        <authorList>
            <person name="Ban H."/>
            <person name="Sato S."/>
            <person name="Yoshikawa S."/>
            <person name="Kazumasa Y."/>
            <person name="Nakamura Y."/>
            <person name="Ichinomiya M."/>
            <person name="Saitoh K."/>
            <person name="Sato N."/>
            <person name="Blanc-Mathieu R."/>
            <person name="Endo H."/>
            <person name="Kuwata A."/>
            <person name="Ogata H."/>
        </authorList>
    </citation>
    <scope>NUCLEOTIDE SEQUENCE</scope>
</reference>
<dbReference type="AlphaFoldDB" id="A0A9W6ZZ59"/>
<name>A0A9W6ZZ59_9STRA</name>
<evidence type="ECO:0000313" key="3">
    <source>
        <dbReference type="Proteomes" id="UP001165082"/>
    </source>
</evidence>
<accession>A0A9W6ZZ59</accession>
<feature type="region of interest" description="Disordered" evidence="1">
    <location>
        <begin position="543"/>
        <end position="587"/>
    </location>
</feature>
<feature type="region of interest" description="Disordered" evidence="1">
    <location>
        <begin position="750"/>
        <end position="774"/>
    </location>
</feature>
<proteinExistence type="predicted"/>
<gene>
    <name evidence="2" type="ORF">TrRE_jg3272</name>
</gene>
<dbReference type="Proteomes" id="UP001165082">
    <property type="component" value="Unassembled WGS sequence"/>
</dbReference>
<comment type="caution">
    <text evidence="2">The sequence shown here is derived from an EMBL/GenBank/DDBJ whole genome shotgun (WGS) entry which is preliminary data.</text>
</comment>
<keyword evidence="3" id="KW-1185">Reference proteome</keyword>
<evidence type="ECO:0000313" key="2">
    <source>
        <dbReference type="EMBL" id="GMH59139.1"/>
    </source>
</evidence>
<dbReference type="EMBL" id="BRXZ01006330">
    <property type="protein sequence ID" value="GMH59139.1"/>
    <property type="molecule type" value="Genomic_DNA"/>
</dbReference>
<dbReference type="OrthoDB" id="196858at2759"/>
<organism evidence="2 3">
    <name type="scientific">Triparma retinervis</name>
    <dbReference type="NCBI Taxonomy" id="2557542"/>
    <lineage>
        <taxon>Eukaryota</taxon>
        <taxon>Sar</taxon>
        <taxon>Stramenopiles</taxon>
        <taxon>Ochrophyta</taxon>
        <taxon>Bolidophyceae</taxon>
        <taxon>Parmales</taxon>
        <taxon>Triparmaceae</taxon>
        <taxon>Triparma</taxon>
    </lineage>
</organism>
<feature type="region of interest" description="Disordered" evidence="1">
    <location>
        <begin position="641"/>
        <end position="664"/>
    </location>
</feature>
<feature type="compositionally biased region" description="Basic and acidic residues" evidence="1">
    <location>
        <begin position="758"/>
        <end position="772"/>
    </location>
</feature>
<feature type="region of interest" description="Disordered" evidence="1">
    <location>
        <begin position="1081"/>
        <end position="1100"/>
    </location>
</feature>